<feature type="compositionally biased region" description="Basic and acidic residues" evidence="2">
    <location>
        <begin position="951"/>
        <end position="962"/>
    </location>
</feature>
<dbReference type="Proteomes" id="UP001190700">
    <property type="component" value="Unassembled WGS sequence"/>
</dbReference>
<dbReference type="Gene3D" id="2.60.120.10">
    <property type="entry name" value="Jelly Rolls"/>
    <property type="match status" value="2"/>
</dbReference>
<dbReference type="EMBL" id="LGRX02033118">
    <property type="protein sequence ID" value="KAK3242789.1"/>
    <property type="molecule type" value="Genomic_DNA"/>
</dbReference>
<keyword evidence="5" id="KW-1185">Reference proteome</keyword>
<keyword evidence="1" id="KW-0175">Coiled coil</keyword>
<evidence type="ECO:0000256" key="2">
    <source>
        <dbReference type="SAM" id="MobiDB-lite"/>
    </source>
</evidence>
<feature type="domain" description="Cyclic nucleotide-binding" evidence="3">
    <location>
        <begin position="88"/>
        <end position="215"/>
    </location>
</feature>
<dbReference type="SUPFAM" id="SSF51206">
    <property type="entry name" value="cAMP-binding domain-like"/>
    <property type="match status" value="2"/>
</dbReference>
<dbReference type="InterPro" id="IPR018490">
    <property type="entry name" value="cNMP-bd_dom_sf"/>
</dbReference>
<feature type="compositionally biased region" description="Polar residues" evidence="2">
    <location>
        <begin position="1047"/>
        <end position="1057"/>
    </location>
</feature>
<feature type="region of interest" description="Disordered" evidence="2">
    <location>
        <begin position="1047"/>
        <end position="1132"/>
    </location>
</feature>
<feature type="region of interest" description="Disordered" evidence="2">
    <location>
        <begin position="996"/>
        <end position="1017"/>
    </location>
</feature>
<dbReference type="InterPro" id="IPR000595">
    <property type="entry name" value="cNMP-bd_dom"/>
</dbReference>
<evidence type="ECO:0000313" key="4">
    <source>
        <dbReference type="EMBL" id="KAK3242789.1"/>
    </source>
</evidence>
<evidence type="ECO:0000313" key="5">
    <source>
        <dbReference type="Proteomes" id="UP001190700"/>
    </source>
</evidence>
<evidence type="ECO:0000256" key="1">
    <source>
        <dbReference type="SAM" id="Coils"/>
    </source>
</evidence>
<comment type="caution">
    <text evidence="4">The sequence shown here is derived from an EMBL/GenBank/DDBJ whole genome shotgun (WGS) entry which is preliminary data.</text>
</comment>
<organism evidence="4 5">
    <name type="scientific">Cymbomonas tetramitiformis</name>
    <dbReference type="NCBI Taxonomy" id="36881"/>
    <lineage>
        <taxon>Eukaryota</taxon>
        <taxon>Viridiplantae</taxon>
        <taxon>Chlorophyta</taxon>
        <taxon>Pyramimonadophyceae</taxon>
        <taxon>Pyramimonadales</taxon>
        <taxon>Pyramimonadaceae</taxon>
        <taxon>Cymbomonas</taxon>
    </lineage>
</organism>
<proteinExistence type="predicted"/>
<feature type="coiled-coil region" evidence="1">
    <location>
        <begin position="773"/>
        <end position="807"/>
    </location>
</feature>
<feature type="compositionally biased region" description="Polar residues" evidence="2">
    <location>
        <begin position="926"/>
        <end position="949"/>
    </location>
</feature>
<name>A0AAE0BVE5_9CHLO</name>
<dbReference type="InterPro" id="IPR014710">
    <property type="entry name" value="RmlC-like_jellyroll"/>
</dbReference>
<dbReference type="CDD" id="cd00038">
    <property type="entry name" value="CAP_ED"/>
    <property type="match status" value="2"/>
</dbReference>
<feature type="region of interest" description="Disordered" evidence="2">
    <location>
        <begin position="926"/>
        <end position="982"/>
    </location>
</feature>
<feature type="compositionally biased region" description="Basic residues" evidence="2">
    <location>
        <begin position="1059"/>
        <end position="1068"/>
    </location>
</feature>
<evidence type="ECO:0000259" key="3">
    <source>
        <dbReference type="PROSITE" id="PS50042"/>
    </source>
</evidence>
<feature type="compositionally biased region" description="Low complexity" evidence="2">
    <location>
        <begin position="973"/>
        <end position="982"/>
    </location>
</feature>
<dbReference type="PROSITE" id="PS50042">
    <property type="entry name" value="CNMP_BINDING_3"/>
    <property type="match status" value="1"/>
</dbReference>
<feature type="compositionally biased region" description="Acidic residues" evidence="2">
    <location>
        <begin position="1"/>
        <end position="13"/>
    </location>
</feature>
<reference evidence="4 5" key="1">
    <citation type="journal article" date="2015" name="Genome Biol. Evol.">
        <title>Comparative Genomics of a Bacterivorous Green Alga Reveals Evolutionary Causalities and Consequences of Phago-Mixotrophic Mode of Nutrition.</title>
        <authorList>
            <person name="Burns J.A."/>
            <person name="Paasch A."/>
            <person name="Narechania A."/>
            <person name="Kim E."/>
        </authorList>
    </citation>
    <scope>NUCLEOTIDE SEQUENCE [LARGE SCALE GENOMIC DNA]</scope>
    <source>
        <strain evidence="4 5">PLY_AMNH</strain>
    </source>
</reference>
<accession>A0AAE0BVE5</accession>
<feature type="compositionally biased region" description="Basic and acidic residues" evidence="2">
    <location>
        <begin position="1099"/>
        <end position="1128"/>
    </location>
</feature>
<feature type="compositionally biased region" description="Polar residues" evidence="2">
    <location>
        <begin position="1087"/>
        <end position="1098"/>
    </location>
</feature>
<sequence length="1296" mass="144266">MDSFEDVEGENTETDFAPESTIQDLESEDGGNIGPDVPEHHFSLIDSDITAGKFDLKEVVASRVRVENDLSAEDALHLLTSVQAFSESWRALSREDLDILVGAMNFFHMDDSEPVTVVGEAATFFGVVLSGQIIITQEYLGDVPEVSSKNQKKHQIYMDGKKQMICSKFIGSLTVGSMIGGLSMFFSSATRTQTMKADGDDCIMAVFPLDTFHQLNREQPLLGYKLLKICMAEAERKLATERTLMLPEETFKDFPAQYTSDGFYRKLRKAHSINHGLGPGFNTPEDLKDLCRHMSMHRAAQDDQVLTEGQLTSSMVFLLEGEIQLKFTSNLKRATELDTVIRQQGMWVGDDAFFTALYKGKAARVCTGVVASQDATFAVLTSNDMKAMYLSKPRLALQLLQTISAQRLNALLHEIGMVLAPSCAPARASSRPPAVVRRNRSCAGLMSCLGSQAVVNTVGAGFLDQDMAVCAGLLSEHMSIFAEPGTARSTWRSQLSCPRRSSWDEVKAKLGTAELSDVASMMNAKIREHMKKKVPEQDEEFGSHGSKLQETLYESRMKEAEMMSHQSDLDLVNQLRSLNMVRKRQDLERTREAKKTALALRFMMHVGHNDYERTKYNAEIIRLRDIIREMHNERMEILDPESRDEAPTYEEIVGDGIVEVAAWSDQLDGIPQNESDMEEMVAGGGMGTVIKEEERNTKLQKRIRGKSRIIPGSTPVKETQKWAGQGPKKAFRRLQKESSSDSQTQAQLETVVKQQEEMRVFMEKEQIGMREEMDRTLHRLSRVEMEKQELKEMLRSTEDELLDMKRLVAASGLRLYEFEQQYGTMWLDPDDPSVEAAREVIHHCKELIAAVVPPVTVGSKKYTVRSKFSPLYGHLDKLRIKHNHPVVDEVQKEIHRPRVPRRLREQNMEAAERYVSYHDAPLASSRISSMVPSEPPSTAESRPSLSALSKRTIDGQDMESSRSSHRKLRTAESSLPLSALPPSAVSASAVSFSTDPPIGPAGPITPWDGGDATEAPGPTKVTDLIAAAKDPATVGVSITVPTTPLETAKVGSQQSSVFARRRTARRRPAIKEKADSAPQPAPRQIDPHTSPTSWGNSADSERKAGTAPHPELRMSADSERRKTTKSEIPKASLSPSLLPAMLAKRAFDESYMGANEAFIEYLRAQDRKSTKPRASKKKELIIEDRKKPAMPASKIPARNVVSTPPQQHQPSAKAPDPVLAKALENPERKNAFYTNAIAVRGFQGKSNGLMSYIPRARHIPPDNSMGMFYNRIPHIPVRSSNNTQSFNDALDEPTME</sequence>
<gene>
    <name evidence="4" type="ORF">CYMTET_47534</name>
</gene>
<protein>
    <recommendedName>
        <fullName evidence="3">Cyclic nucleotide-binding domain-containing protein</fullName>
    </recommendedName>
</protein>
<feature type="region of interest" description="Disordered" evidence="2">
    <location>
        <begin position="1"/>
        <end position="37"/>
    </location>
</feature>